<gene>
    <name evidence="1" type="ORF">Zm00014a_030309</name>
</gene>
<accession>A0A317Y9P9</accession>
<dbReference type="PANTHER" id="PTHR46951">
    <property type="entry name" value="BED-TYPE DOMAIN-CONTAINING PROTEIN"/>
    <property type="match status" value="1"/>
</dbReference>
<sequence>MSNPEAAANAGIAAAAAEVSEVDNHLKRKSSDIGWEWGRLCDPHDKNRVKCLLCGQESTAGIYRLKQHLAHVGTSIVKCPKVSEEVKQKCKRNLDETAKKKKDKQQHDKEVRENVQLATVQEEIIEVESIVGSSSTPRKLGPMDKFTRPIDPKLSSAEVKRQQNINDALWKERTHQVQQYVARWMYTHGMLCT</sequence>
<reference evidence="1" key="1">
    <citation type="journal article" date="2018" name="Nat. Genet.">
        <title>Extensive intraspecific gene order and gene structural variations between Mo17 and other maize genomes.</title>
        <authorList>
            <person name="Sun S."/>
            <person name="Zhou Y."/>
            <person name="Chen J."/>
            <person name="Shi J."/>
            <person name="Zhao H."/>
            <person name="Zhao H."/>
            <person name="Song W."/>
            <person name="Zhang M."/>
            <person name="Cui Y."/>
            <person name="Dong X."/>
            <person name="Liu H."/>
            <person name="Ma X."/>
            <person name="Jiao Y."/>
            <person name="Wang B."/>
            <person name="Wei X."/>
            <person name="Stein J.C."/>
            <person name="Glaubitz J.C."/>
            <person name="Lu F."/>
            <person name="Yu G."/>
            <person name="Liang C."/>
            <person name="Fengler K."/>
            <person name="Li B."/>
            <person name="Rafalski A."/>
            <person name="Schnable P.S."/>
            <person name="Ware D.H."/>
            <person name="Buckler E.S."/>
            <person name="Lai J."/>
        </authorList>
    </citation>
    <scope>NUCLEOTIDE SEQUENCE [LARGE SCALE GENOMIC DNA]</scope>
    <source>
        <tissue evidence="1">Seedling</tissue>
    </source>
</reference>
<evidence type="ECO:0008006" key="2">
    <source>
        <dbReference type="Google" id="ProtNLM"/>
    </source>
</evidence>
<dbReference type="AlphaFoldDB" id="A0A317Y9P9"/>
<proteinExistence type="predicted"/>
<protein>
    <recommendedName>
        <fullName evidence="2">BED-type domain-containing protein</fullName>
    </recommendedName>
</protein>
<dbReference type="EMBL" id="NCVQ01000001">
    <property type="protein sequence ID" value="PWZ55408.1"/>
    <property type="molecule type" value="Genomic_DNA"/>
</dbReference>
<dbReference type="Proteomes" id="UP000251960">
    <property type="component" value="Chromosome 1"/>
</dbReference>
<name>A0A317Y9P9_MAIZE</name>
<dbReference type="PANTHER" id="PTHR46951:SF2">
    <property type="entry name" value="BED-TYPE DOMAIN-CONTAINING PROTEIN"/>
    <property type="match status" value="1"/>
</dbReference>
<organism evidence="1">
    <name type="scientific">Zea mays</name>
    <name type="common">Maize</name>
    <dbReference type="NCBI Taxonomy" id="4577"/>
    <lineage>
        <taxon>Eukaryota</taxon>
        <taxon>Viridiplantae</taxon>
        <taxon>Streptophyta</taxon>
        <taxon>Embryophyta</taxon>
        <taxon>Tracheophyta</taxon>
        <taxon>Spermatophyta</taxon>
        <taxon>Magnoliopsida</taxon>
        <taxon>Liliopsida</taxon>
        <taxon>Poales</taxon>
        <taxon>Poaceae</taxon>
        <taxon>PACMAD clade</taxon>
        <taxon>Panicoideae</taxon>
        <taxon>Andropogonodae</taxon>
        <taxon>Andropogoneae</taxon>
        <taxon>Tripsacinae</taxon>
        <taxon>Zea</taxon>
    </lineage>
</organism>
<comment type="caution">
    <text evidence="1">The sequence shown here is derived from an EMBL/GenBank/DDBJ whole genome shotgun (WGS) entry which is preliminary data.</text>
</comment>
<evidence type="ECO:0000313" key="1">
    <source>
        <dbReference type="EMBL" id="PWZ55408.1"/>
    </source>
</evidence>